<keyword evidence="3" id="KW-1185">Reference proteome</keyword>
<accession>A0AA43QSD1</accession>
<gene>
    <name evidence="2" type="ORF">OHK93_001212</name>
</gene>
<dbReference type="EMBL" id="JAPUFD010000011">
    <property type="protein sequence ID" value="MDI1490013.1"/>
    <property type="molecule type" value="Genomic_DNA"/>
</dbReference>
<name>A0AA43QSD1_9LECA</name>
<dbReference type="Gene3D" id="2.60.120.10">
    <property type="entry name" value="Jelly Rolls"/>
    <property type="match status" value="1"/>
</dbReference>
<dbReference type="SUPFAM" id="SSF51182">
    <property type="entry name" value="RmlC-like cupins"/>
    <property type="match status" value="1"/>
</dbReference>
<dbReference type="InterPro" id="IPR014710">
    <property type="entry name" value="RmlC-like_jellyroll"/>
</dbReference>
<protein>
    <recommendedName>
        <fullName evidence="4">Cupin 2 conserved barrel domain-containing protein</fullName>
    </recommendedName>
</protein>
<feature type="region of interest" description="Disordered" evidence="1">
    <location>
        <begin position="1"/>
        <end position="26"/>
    </location>
</feature>
<comment type="caution">
    <text evidence="2">The sequence shown here is derived from an EMBL/GenBank/DDBJ whole genome shotgun (WGS) entry which is preliminary data.</text>
</comment>
<evidence type="ECO:0000313" key="2">
    <source>
        <dbReference type="EMBL" id="MDI1490013.1"/>
    </source>
</evidence>
<proteinExistence type="predicted"/>
<feature type="compositionally biased region" description="Low complexity" evidence="1">
    <location>
        <begin position="1"/>
        <end position="20"/>
    </location>
</feature>
<evidence type="ECO:0000313" key="3">
    <source>
        <dbReference type="Proteomes" id="UP001161017"/>
    </source>
</evidence>
<dbReference type="AlphaFoldDB" id="A0AA43QSD1"/>
<dbReference type="InterPro" id="IPR011051">
    <property type="entry name" value="RmlC_Cupin_sf"/>
</dbReference>
<evidence type="ECO:0000256" key="1">
    <source>
        <dbReference type="SAM" id="MobiDB-lite"/>
    </source>
</evidence>
<dbReference type="Proteomes" id="UP001161017">
    <property type="component" value="Unassembled WGS sequence"/>
</dbReference>
<evidence type="ECO:0008006" key="4">
    <source>
        <dbReference type="Google" id="ProtNLM"/>
    </source>
</evidence>
<sequence>MATTTPASPSSTCPTESSPSTIPPPGLLNPSLRTLSNPILKDTITFLSYSAETQGACTRLRVRCAPGGGTPPHYHTTYTERFITPATLPASTPLTITIDDTTHKLHSGAEATVPIDTVHSFRNDNDDETGDVEFEVQIEPGNEGFEKSLYILYGLAREGQVDAQGVPKRFSQLCLIAEMGDLSRPGWLRDVGRGVVWAGARWARWWGEERELVERFWGKGRGGAG</sequence>
<organism evidence="2 3">
    <name type="scientific">Ramalina farinacea</name>
    <dbReference type="NCBI Taxonomy" id="258253"/>
    <lineage>
        <taxon>Eukaryota</taxon>
        <taxon>Fungi</taxon>
        <taxon>Dikarya</taxon>
        <taxon>Ascomycota</taxon>
        <taxon>Pezizomycotina</taxon>
        <taxon>Lecanoromycetes</taxon>
        <taxon>OSLEUM clade</taxon>
        <taxon>Lecanoromycetidae</taxon>
        <taxon>Lecanorales</taxon>
        <taxon>Lecanorineae</taxon>
        <taxon>Ramalinaceae</taxon>
        <taxon>Ramalina</taxon>
    </lineage>
</organism>
<reference evidence="2" key="1">
    <citation type="journal article" date="2023" name="Genome Biol. Evol.">
        <title>First Whole Genome Sequence and Flow Cytometry Genome Size Data for the Lichen-Forming Fungus Ramalina farinacea (Ascomycota).</title>
        <authorList>
            <person name="Llewellyn T."/>
            <person name="Mian S."/>
            <person name="Hill R."/>
            <person name="Leitch I.J."/>
            <person name="Gaya E."/>
        </authorList>
    </citation>
    <scope>NUCLEOTIDE SEQUENCE</scope>
    <source>
        <strain evidence="2">LIQ254RAFAR</strain>
    </source>
</reference>